<feature type="compositionally biased region" description="Basic and acidic residues" evidence="1">
    <location>
        <begin position="11"/>
        <end position="27"/>
    </location>
</feature>
<proteinExistence type="predicted"/>
<accession>A0A2J8K8A3</accession>
<protein>
    <submittedName>
        <fullName evidence="2">CCDC40 isoform 1</fullName>
    </submittedName>
</protein>
<dbReference type="EMBL" id="NBAG03000388">
    <property type="protein sequence ID" value="PNI31222.1"/>
    <property type="molecule type" value="Genomic_DNA"/>
</dbReference>
<evidence type="ECO:0000313" key="3">
    <source>
        <dbReference type="Proteomes" id="UP000236370"/>
    </source>
</evidence>
<reference evidence="2 3" key="1">
    <citation type="submission" date="2017-12" db="EMBL/GenBank/DDBJ databases">
        <title>High-resolution comparative analysis of great ape genomes.</title>
        <authorList>
            <person name="Pollen A."/>
            <person name="Hastie A."/>
            <person name="Hormozdiari F."/>
            <person name="Dougherty M."/>
            <person name="Liu R."/>
            <person name="Chaisson M."/>
            <person name="Hoppe E."/>
            <person name="Hill C."/>
            <person name="Pang A."/>
            <person name="Hillier L."/>
            <person name="Baker C."/>
            <person name="Armstrong J."/>
            <person name="Shendure J."/>
            <person name="Paten B."/>
            <person name="Wilson R."/>
            <person name="Chao H."/>
            <person name="Schneider V."/>
            <person name="Ventura M."/>
            <person name="Kronenberg Z."/>
            <person name="Murali S."/>
            <person name="Gordon D."/>
            <person name="Cantsilieris S."/>
            <person name="Munson K."/>
            <person name="Nelson B."/>
            <person name="Raja A."/>
            <person name="Underwood J."/>
            <person name="Diekhans M."/>
            <person name="Fiddes I."/>
            <person name="Haussler D."/>
            <person name="Eichler E."/>
        </authorList>
    </citation>
    <scope>NUCLEOTIDE SEQUENCE [LARGE SCALE GENOMIC DNA]</scope>
    <source>
        <strain evidence="2">Yerkes chimp pedigree #C0471</strain>
    </source>
</reference>
<feature type="region of interest" description="Disordered" evidence="1">
    <location>
        <begin position="1"/>
        <end position="180"/>
    </location>
</feature>
<dbReference type="AlphaFoldDB" id="A0A2J8K8A3"/>
<name>A0A2J8K8A3_PANTR</name>
<gene>
    <name evidence="2" type="ORF">CK820_G0041012</name>
</gene>
<organism evidence="2 3">
    <name type="scientific">Pan troglodytes</name>
    <name type="common">Chimpanzee</name>
    <dbReference type="NCBI Taxonomy" id="9598"/>
    <lineage>
        <taxon>Eukaryota</taxon>
        <taxon>Metazoa</taxon>
        <taxon>Chordata</taxon>
        <taxon>Craniata</taxon>
        <taxon>Vertebrata</taxon>
        <taxon>Euteleostomi</taxon>
        <taxon>Mammalia</taxon>
        <taxon>Eutheria</taxon>
        <taxon>Euarchontoglires</taxon>
        <taxon>Primates</taxon>
        <taxon>Haplorrhini</taxon>
        <taxon>Catarrhini</taxon>
        <taxon>Hominidae</taxon>
        <taxon>Pan</taxon>
    </lineage>
</organism>
<sequence length="180" mass="18702">MAEPGGAAGRSHPEDGSASEGEKEGNNESHMVSPPEKDDGQKGEEAVGSTEHPEEVTTQAEAAIEEGEVQTEGEAAVEGEEEAVSYGDAESEEEYYYTETSFPEGQISAPNGRPAPLPAEPRERHGVLRPGGVRLAGASDPPRGARCPPQGRRPASVPGPDPAAQHRGGGRGRESGVRGE</sequence>
<evidence type="ECO:0000313" key="2">
    <source>
        <dbReference type="EMBL" id="PNI31222.1"/>
    </source>
</evidence>
<dbReference type="Proteomes" id="UP000236370">
    <property type="component" value="Unassembled WGS sequence"/>
</dbReference>
<feature type="compositionally biased region" description="Acidic residues" evidence="1">
    <location>
        <begin position="63"/>
        <end position="96"/>
    </location>
</feature>
<comment type="caution">
    <text evidence="2">The sequence shown here is derived from an EMBL/GenBank/DDBJ whole genome shotgun (WGS) entry which is preliminary data.</text>
</comment>
<feature type="compositionally biased region" description="Basic and acidic residues" evidence="1">
    <location>
        <begin position="171"/>
        <end position="180"/>
    </location>
</feature>
<feature type="compositionally biased region" description="Basic and acidic residues" evidence="1">
    <location>
        <begin position="35"/>
        <end position="55"/>
    </location>
</feature>
<evidence type="ECO:0000256" key="1">
    <source>
        <dbReference type="SAM" id="MobiDB-lite"/>
    </source>
</evidence>